<keyword evidence="5" id="KW-0411">Iron-sulfur</keyword>
<dbReference type="InterPro" id="IPR033803">
    <property type="entry name" value="CBD-like_Golvesin-Xly"/>
</dbReference>
<dbReference type="AlphaFoldDB" id="A0A6I6AHV7"/>
<dbReference type="Gene3D" id="3.50.50.60">
    <property type="entry name" value="FAD/NAD(P)-binding domain"/>
    <property type="match status" value="1"/>
</dbReference>
<dbReference type="KEGG" id="gim:F1728_20030"/>
<dbReference type="GO" id="GO:0016491">
    <property type="term" value="F:oxidoreductase activity"/>
    <property type="evidence" value="ECO:0007669"/>
    <property type="project" value="UniProtKB-KW"/>
</dbReference>
<keyword evidence="6" id="KW-0732">Signal</keyword>
<dbReference type="GO" id="GO:0046872">
    <property type="term" value="F:metal ion binding"/>
    <property type="evidence" value="ECO:0007669"/>
    <property type="project" value="UniProtKB-KW"/>
</dbReference>
<proteinExistence type="predicted"/>
<keyword evidence="4" id="KW-0408">Iron</keyword>
<dbReference type="EMBL" id="CP043930">
    <property type="protein sequence ID" value="QGQ24835.1"/>
    <property type="molecule type" value="Genomic_DNA"/>
</dbReference>
<feature type="chain" id="PRO_5026326226" evidence="6">
    <location>
        <begin position="25"/>
        <end position="692"/>
    </location>
</feature>
<dbReference type="Proteomes" id="UP000427281">
    <property type="component" value="Chromosome"/>
</dbReference>
<dbReference type="InterPro" id="IPR039650">
    <property type="entry name" value="HdrA-like"/>
</dbReference>
<evidence type="ECO:0000256" key="3">
    <source>
        <dbReference type="ARBA" id="ARBA00023002"/>
    </source>
</evidence>
<feature type="signal peptide" evidence="6">
    <location>
        <begin position="1"/>
        <end position="24"/>
    </location>
</feature>
<evidence type="ECO:0000256" key="6">
    <source>
        <dbReference type="SAM" id="SignalP"/>
    </source>
</evidence>
<dbReference type="PANTHER" id="PTHR43498:SF1">
    <property type="entry name" value="COB--COM HETERODISULFIDE REDUCTASE IRON-SULFUR SUBUNIT A"/>
    <property type="match status" value="1"/>
</dbReference>
<evidence type="ECO:0000256" key="5">
    <source>
        <dbReference type="ARBA" id="ARBA00023014"/>
    </source>
</evidence>
<evidence type="ECO:0000256" key="4">
    <source>
        <dbReference type="ARBA" id="ARBA00023004"/>
    </source>
</evidence>
<keyword evidence="1" id="KW-0004">4Fe-4S</keyword>
<evidence type="ECO:0000256" key="2">
    <source>
        <dbReference type="ARBA" id="ARBA00022723"/>
    </source>
</evidence>
<dbReference type="RefSeq" id="WP_155365574.1">
    <property type="nucleotide sequence ID" value="NZ_CP043930.1"/>
</dbReference>
<name>A0A6I6AHV7_9PLAN</name>
<dbReference type="PANTHER" id="PTHR43498">
    <property type="entry name" value="FERREDOXIN:COB-COM HETERODISULFIDE REDUCTASE SUBUNIT A"/>
    <property type="match status" value="1"/>
</dbReference>
<dbReference type="Gene3D" id="2.60.120.260">
    <property type="entry name" value="Galactose-binding domain-like"/>
    <property type="match status" value="1"/>
</dbReference>
<gene>
    <name evidence="8" type="ORF">F1728_20030</name>
</gene>
<reference evidence="8 9" key="1">
    <citation type="submission" date="2019-09" db="EMBL/GenBank/DDBJ databases">
        <title>Gimesia benthica sp. nov., a novel bacterium isolated from deep-sea water of the Northwest Indian Ocean.</title>
        <authorList>
            <person name="Dai X."/>
        </authorList>
    </citation>
    <scope>NUCLEOTIDE SEQUENCE [LARGE SCALE GENOMIC DNA]</scope>
    <source>
        <strain evidence="8 9">E7</strain>
    </source>
</reference>
<evidence type="ECO:0000256" key="1">
    <source>
        <dbReference type="ARBA" id="ARBA00022485"/>
    </source>
</evidence>
<dbReference type="InterPro" id="IPR036188">
    <property type="entry name" value="FAD/NAD-bd_sf"/>
</dbReference>
<dbReference type="GO" id="GO:0051539">
    <property type="term" value="F:4 iron, 4 sulfur cluster binding"/>
    <property type="evidence" value="ECO:0007669"/>
    <property type="project" value="UniProtKB-KW"/>
</dbReference>
<protein>
    <submittedName>
        <fullName evidence="8">FAD-dependent oxidoreductase</fullName>
    </submittedName>
</protein>
<keyword evidence="2" id="KW-0479">Metal-binding</keyword>
<organism evidence="8 9">
    <name type="scientific">Gimesia benthica</name>
    <dbReference type="NCBI Taxonomy" id="2608982"/>
    <lineage>
        <taxon>Bacteria</taxon>
        <taxon>Pseudomonadati</taxon>
        <taxon>Planctomycetota</taxon>
        <taxon>Planctomycetia</taxon>
        <taxon>Planctomycetales</taxon>
        <taxon>Planctomycetaceae</taxon>
        <taxon>Gimesia</taxon>
    </lineage>
</organism>
<keyword evidence="9" id="KW-1185">Reference proteome</keyword>
<evidence type="ECO:0000259" key="7">
    <source>
        <dbReference type="Pfam" id="PF25275"/>
    </source>
</evidence>
<keyword evidence="3" id="KW-0560">Oxidoreductase</keyword>
<evidence type="ECO:0000313" key="8">
    <source>
        <dbReference type="EMBL" id="QGQ24835.1"/>
    </source>
</evidence>
<sequence length="692" mass="76210">MFQPVRLLSLFVAVLFLLLSPLQAAQTEQQKPLRADVIVYGATPGGFCAAIAAAREGAEVILLEPTDHIGGLNTGGLSFSDSNQTVRSTVMGLFDEWHTRIEKDYADRGITLPYKVSVKDQSKWTYEPHVAMRVTRQMLNEAGVKVLPEQRLQSVQKAGTQIKELVTNRGRFAAQVFVDGTYEGDLMAAAGVSWTIGREGKAEYGESLAGKRYPKGKMKINGFDDKGQPLPLITTTDAGPEDEGDFRVMVYSFRLCLTDDPDNRVPFPKPKNYDPARFEVVRRYVKSGGRVGWDMYPLPGGKLDGNNSIGGQFSLGLVGACNGWSEADAAGRAAIWEEHKQYTLEFYHFLTTDPVVPEKIREQYARLGLCKDEFPDYGHFSPALYVREGRRMRGMFVLSQKDILEQPEKEDPIVISSFPIDSHDCQRVALKGGGVINEGTIFPVRRSYPKQGYAYHVPYRSILPKPDECTNLLVPVALSCTHVGISSIRVEPTWMILGQSAGIAAALTASKNTTVQKLPYPELRKRLLERGQVLELPEVPPEPKTVSGIDPKTLPGVVLDDGAAELKGSWSRSTNFKPYIGKGYVHDGKSGNGSATATFRFKVPHTGRYQLLMAYSAHPTRAKQVPVKVTSGTEQATLTVDQTRPLPAGKEFREIGTVRLQGATETTITVSNDQTDGFVILDAIQLLPIAEK</sequence>
<dbReference type="SUPFAM" id="SSF51905">
    <property type="entry name" value="FAD/NAD(P)-binding domain"/>
    <property type="match status" value="1"/>
</dbReference>
<dbReference type="Pfam" id="PF25275">
    <property type="entry name" value="Golvesin_C"/>
    <property type="match status" value="1"/>
</dbReference>
<accession>A0A6I6AHV7</accession>
<feature type="domain" description="Golvesin/Xly CBD-like" evidence="7">
    <location>
        <begin position="562"/>
        <end position="686"/>
    </location>
</feature>
<evidence type="ECO:0000313" key="9">
    <source>
        <dbReference type="Proteomes" id="UP000427281"/>
    </source>
</evidence>
<dbReference type="Pfam" id="PF12831">
    <property type="entry name" value="FAD_oxidored"/>
    <property type="match status" value="1"/>
</dbReference>